<evidence type="ECO:0000313" key="2">
    <source>
        <dbReference type="Proteomes" id="UP001062846"/>
    </source>
</evidence>
<sequence>MGQGLSCAASDEHGLFIAIQFGDVQTVKAVLESDPSLVKQTTLYDHHSALHVAAANVQIEIVSTPMTHRATIRGETEMASSSSYSFLNK</sequence>
<name>A0ACC0PE32_RHOML</name>
<dbReference type="EMBL" id="CM046390">
    <property type="protein sequence ID" value="KAI8563973.1"/>
    <property type="molecule type" value="Genomic_DNA"/>
</dbReference>
<reference evidence="1" key="1">
    <citation type="submission" date="2022-02" db="EMBL/GenBank/DDBJ databases">
        <title>Plant Genome Project.</title>
        <authorList>
            <person name="Zhang R.-G."/>
        </authorList>
    </citation>
    <scope>NUCLEOTIDE SEQUENCE</scope>
    <source>
        <strain evidence="1">AT1</strain>
    </source>
</reference>
<gene>
    <name evidence="1" type="ORF">RHMOL_Rhmol03G0149700</name>
</gene>
<accession>A0ACC0PE32</accession>
<keyword evidence="2" id="KW-1185">Reference proteome</keyword>
<dbReference type="Proteomes" id="UP001062846">
    <property type="component" value="Chromosome 3"/>
</dbReference>
<protein>
    <submittedName>
        <fullName evidence="1">Uncharacterized protein</fullName>
    </submittedName>
</protein>
<evidence type="ECO:0000313" key="1">
    <source>
        <dbReference type="EMBL" id="KAI8563973.1"/>
    </source>
</evidence>
<organism evidence="1 2">
    <name type="scientific">Rhododendron molle</name>
    <name type="common">Chinese azalea</name>
    <name type="synonym">Azalea mollis</name>
    <dbReference type="NCBI Taxonomy" id="49168"/>
    <lineage>
        <taxon>Eukaryota</taxon>
        <taxon>Viridiplantae</taxon>
        <taxon>Streptophyta</taxon>
        <taxon>Embryophyta</taxon>
        <taxon>Tracheophyta</taxon>
        <taxon>Spermatophyta</taxon>
        <taxon>Magnoliopsida</taxon>
        <taxon>eudicotyledons</taxon>
        <taxon>Gunneridae</taxon>
        <taxon>Pentapetalae</taxon>
        <taxon>asterids</taxon>
        <taxon>Ericales</taxon>
        <taxon>Ericaceae</taxon>
        <taxon>Ericoideae</taxon>
        <taxon>Rhodoreae</taxon>
        <taxon>Rhododendron</taxon>
    </lineage>
</organism>
<proteinExistence type="predicted"/>
<comment type="caution">
    <text evidence="1">The sequence shown here is derived from an EMBL/GenBank/DDBJ whole genome shotgun (WGS) entry which is preliminary data.</text>
</comment>